<evidence type="ECO:0000313" key="6">
    <source>
        <dbReference type="Proteomes" id="UP001212841"/>
    </source>
</evidence>
<feature type="domain" description="MgsA AAA+ ATPase C-terminal" evidence="3">
    <location>
        <begin position="76"/>
        <end position="224"/>
    </location>
</feature>
<protein>
    <submittedName>
        <fullName evidence="5">Werner helicase interacting protein 1</fullName>
    </submittedName>
</protein>
<evidence type="ECO:0000256" key="2">
    <source>
        <dbReference type="ARBA" id="ARBA00022840"/>
    </source>
</evidence>
<dbReference type="GO" id="GO:0017116">
    <property type="term" value="F:single-stranded DNA helicase activity"/>
    <property type="evidence" value="ECO:0007669"/>
    <property type="project" value="TreeGrafter"/>
</dbReference>
<keyword evidence="6" id="KW-1185">Reference proteome</keyword>
<dbReference type="Pfam" id="PF12002">
    <property type="entry name" value="MgsA_C"/>
    <property type="match status" value="1"/>
</dbReference>
<dbReference type="Pfam" id="PF16193">
    <property type="entry name" value="AAA_assoc_2"/>
    <property type="match status" value="1"/>
</dbReference>
<dbReference type="PANTHER" id="PTHR13779">
    <property type="entry name" value="WERNER HELICASE-INTERACTING PROTEIN 1 FAMILY MEMBER"/>
    <property type="match status" value="1"/>
</dbReference>
<dbReference type="GO" id="GO:0003677">
    <property type="term" value="F:DNA binding"/>
    <property type="evidence" value="ECO:0007669"/>
    <property type="project" value="InterPro"/>
</dbReference>
<dbReference type="EMBL" id="JADGJD010000890">
    <property type="protein sequence ID" value="KAJ3047849.1"/>
    <property type="molecule type" value="Genomic_DNA"/>
</dbReference>
<proteinExistence type="predicted"/>
<keyword evidence="5" id="KW-0347">Helicase</keyword>
<dbReference type="GO" id="GO:0005524">
    <property type="term" value="F:ATP binding"/>
    <property type="evidence" value="ECO:0007669"/>
    <property type="project" value="UniProtKB-KW"/>
</dbReference>
<dbReference type="AlphaFoldDB" id="A0AAD5X028"/>
<dbReference type="Gene3D" id="1.10.8.60">
    <property type="match status" value="1"/>
</dbReference>
<dbReference type="GO" id="GO:0005634">
    <property type="term" value="C:nucleus"/>
    <property type="evidence" value="ECO:0007669"/>
    <property type="project" value="TreeGrafter"/>
</dbReference>
<gene>
    <name evidence="5" type="primary">WRNIP1</name>
    <name evidence="5" type="ORF">HK097_011130</name>
</gene>
<accession>A0AAD5X028</accession>
<dbReference type="InterPro" id="IPR008921">
    <property type="entry name" value="DNA_pol3_clamp-load_cplx_C"/>
</dbReference>
<dbReference type="Proteomes" id="UP001212841">
    <property type="component" value="Unassembled WGS sequence"/>
</dbReference>
<dbReference type="InterPro" id="IPR021886">
    <property type="entry name" value="MgsA_C"/>
</dbReference>
<dbReference type="GO" id="GO:0008047">
    <property type="term" value="F:enzyme activator activity"/>
    <property type="evidence" value="ECO:0007669"/>
    <property type="project" value="TreeGrafter"/>
</dbReference>
<keyword evidence="1" id="KW-0547">Nucleotide-binding</keyword>
<dbReference type="GO" id="GO:0006261">
    <property type="term" value="P:DNA-templated DNA replication"/>
    <property type="evidence" value="ECO:0007669"/>
    <property type="project" value="TreeGrafter"/>
</dbReference>
<keyword evidence="2" id="KW-0067">ATP-binding</keyword>
<dbReference type="InterPro" id="IPR032423">
    <property type="entry name" value="AAA_assoc_2"/>
</dbReference>
<dbReference type="InterPro" id="IPR051314">
    <property type="entry name" value="AAA_ATPase_RarA/MGS1/WRNIP1"/>
</dbReference>
<keyword evidence="5" id="KW-0378">Hydrolase</keyword>
<evidence type="ECO:0000259" key="3">
    <source>
        <dbReference type="Pfam" id="PF12002"/>
    </source>
</evidence>
<feature type="domain" description="AAA C-terminal" evidence="4">
    <location>
        <begin position="2"/>
        <end position="75"/>
    </location>
</feature>
<name>A0AAD5X028_9FUNG</name>
<dbReference type="CDD" id="cd18139">
    <property type="entry name" value="HLD_clamp_RarA"/>
    <property type="match status" value="1"/>
</dbReference>
<dbReference type="GO" id="GO:0000731">
    <property type="term" value="P:DNA synthesis involved in DNA repair"/>
    <property type="evidence" value="ECO:0007669"/>
    <property type="project" value="TreeGrafter"/>
</dbReference>
<dbReference type="SUPFAM" id="SSF48019">
    <property type="entry name" value="post-AAA+ oligomerization domain-like"/>
    <property type="match status" value="1"/>
</dbReference>
<dbReference type="Gene3D" id="1.20.272.10">
    <property type="match status" value="1"/>
</dbReference>
<evidence type="ECO:0000256" key="1">
    <source>
        <dbReference type="ARBA" id="ARBA00022741"/>
    </source>
</evidence>
<evidence type="ECO:0000259" key="4">
    <source>
        <dbReference type="Pfam" id="PF16193"/>
    </source>
</evidence>
<dbReference type="FunFam" id="1.20.272.10:FF:000001">
    <property type="entry name" value="Putative AAA family ATPase"/>
    <property type="match status" value="1"/>
</dbReference>
<evidence type="ECO:0000313" key="5">
    <source>
        <dbReference type="EMBL" id="KAJ3047849.1"/>
    </source>
</evidence>
<sequence length="238" mass="26539">MKHLAQLADGDARVALNALEMTVDSVLGKVNREAPLPIEVTQEMMRESFQRSTLLYDKDGEEHYNLISALHKSLRGSDADASIYWLGRMLYAGEDPLYIARRLIRFASEDVGLADNTALPLALATFQSCQVVGMPECDVILAHCATYLARCAKGVEVYKAMKRVKQTVEKEGGLPVPLHIRNAPTKLMKELNYGAGYKYNPDYEGTVEQDYLPEQLKMRKFFNEGLVDDCKVADGDAS</sequence>
<dbReference type="PANTHER" id="PTHR13779:SF7">
    <property type="entry name" value="ATPASE WRNIP1"/>
    <property type="match status" value="1"/>
</dbReference>
<comment type="caution">
    <text evidence="5">The sequence shown here is derived from an EMBL/GenBank/DDBJ whole genome shotgun (WGS) entry which is preliminary data.</text>
</comment>
<reference evidence="5" key="1">
    <citation type="submission" date="2020-05" db="EMBL/GenBank/DDBJ databases">
        <title>Phylogenomic resolution of chytrid fungi.</title>
        <authorList>
            <person name="Stajich J.E."/>
            <person name="Amses K."/>
            <person name="Simmons R."/>
            <person name="Seto K."/>
            <person name="Myers J."/>
            <person name="Bonds A."/>
            <person name="Quandt C.A."/>
            <person name="Barry K."/>
            <person name="Liu P."/>
            <person name="Grigoriev I."/>
            <person name="Longcore J.E."/>
            <person name="James T.Y."/>
        </authorList>
    </citation>
    <scope>NUCLEOTIDE SEQUENCE</scope>
    <source>
        <strain evidence="5">JEL0318</strain>
    </source>
</reference>
<dbReference type="Gene3D" id="1.10.3710.10">
    <property type="entry name" value="DNA polymerase III clamp loader subunits, C-terminal domain"/>
    <property type="match status" value="1"/>
</dbReference>
<organism evidence="5 6">
    <name type="scientific">Rhizophlyctis rosea</name>
    <dbReference type="NCBI Taxonomy" id="64517"/>
    <lineage>
        <taxon>Eukaryota</taxon>
        <taxon>Fungi</taxon>
        <taxon>Fungi incertae sedis</taxon>
        <taxon>Chytridiomycota</taxon>
        <taxon>Chytridiomycota incertae sedis</taxon>
        <taxon>Chytridiomycetes</taxon>
        <taxon>Rhizophlyctidales</taxon>
        <taxon>Rhizophlyctidaceae</taxon>
        <taxon>Rhizophlyctis</taxon>
    </lineage>
</organism>